<evidence type="ECO:0000259" key="2">
    <source>
        <dbReference type="Pfam" id="PF01048"/>
    </source>
</evidence>
<evidence type="ECO:0000313" key="3">
    <source>
        <dbReference type="EMBL" id="OQE23720.1"/>
    </source>
</evidence>
<dbReference type="Gene3D" id="3.40.50.1580">
    <property type="entry name" value="Nucleoside phosphorylase domain"/>
    <property type="match status" value="1"/>
</dbReference>
<dbReference type="GO" id="GO:0009116">
    <property type="term" value="P:nucleoside metabolic process"/>
    <property type="evidence" value="ECO:0007669"/>
    <property type="project" value="InterPro"/>
</dbReference>
<dbReference type="InterPro" id="IPR053137">
    <property type="entry name" value="NLR-like"/>
</dbReference>
<accession>A0A1V6TCQ4</accession>
<proteinExistence type="predicted"/>
<feature type="domain" description="Nucleoside phosphorylase" evidence="2">
    <location>
        <begin position="377"/>
        <end position="651"/>
    </location>
</feature>
<dbReference type="SUPFAM" id="SSF53167">
    <property type="entry name" value="Purine and uridine phosphorylases"/>
    <property type="match status" value="1"/>
</dbReference>
<gene>
    <name evidence="3" type="ORF">PENSTE_c008G10192</name>
</gene>
<protein>
    <recommendedName>
        <fullName evidence="2">Nucleoside phosphorylase domain-containing protein</fullName>
    </recommendedName>
</protein>
<evidence type="ECO:0000313" key="4">
    <source>
        <dbReference type="Proteomes" id="UP000191285"/>
    </source>
</evidence>
<name>A0A1V6TCQ4_9EURO</name>
<keyword evidence="4" id="KW-1185">Reference proteome</keyword>
<feature type="chain" id="PRO_5013116672" description="Nucleoside phosphorylase domain-containing protein" evidence="1">
    <location>
        <begin position="23"/>
        <end position="685"/>
    </location>
</feature>
<organism evidence="3 4">
    <name type="scientific">Penicillium steckii</name>
    <dbReference type="NCBI Taxonomy" id="303698"/>
    <lineage>
        <taxon>Eukaryota</taxon>
        <taxon>Fungi</taxon>
        <taxon>Dikarya</taxon>
        <taxon>Ascomycota</taxon>
        <taxon>Pezizomycotina</taxon>
        <taxon>Eurotiomycetes</taxon>
        <taxon>Eurotiomycetidae</taxon>
        <taxon>Eurotiales</taxon>
        <taxon>Aspergillaceae</taxon>
        <taxon>Penicillium</taxon>
    </lineage>
</organism>
<dbReference type="STRING" id="303698.A0A1V6TCQ4"/>
<dbReference type="PANTHER" id="PTHR46082:SF11">
    <property type="entry name" value="AAA+ ATPASE DOMAIN-CONTAINING PROTEIN-RELATED"/>
    <property type="match status" value="1"/>
</dbReference>
<sequence length="685" mass="76421">MRGFAAGNILHVSNLLVQLSFGTLISMEENNLFCKEGDKCGFDLGQDSTSHTRTGWSRYSLKRRVEKYQRESRYLLQQHRQSLAYRELQRAKIDCSFLPNSQWGVIGQAPSLPAWLLYLDLKISQPRECTLSNAKVEVNFPPLKNQNQNQNTSAELGPIITDYFGPQVIDQRCITDYENGLFGSNPMYNDSLNGPMGNDTEQSSHRRMVVKPEWAVRGCSWPIIGDNSGLHRRIEWLVDDAVSCGGLRLGLVVQHEMKPFLIDVRIDGELQDEGFKKFRFVRSLKQGNANRISFMVTPAGNHQFRLDKIASNLDADLTMLNITKYANTADAFPQYEASLTHDPNVCLKTQKENTVFPPDYEQMNKGNATYTHDQYTVAWICALPVEMAAAKAMLEKVHPSLPVQPDDTNHYIFGQIGHHNIVIACLPHGVYGTISAAMVAAHLLYSFKKIRVRLMVGIGGGVPSARNDIRLGDVVVSSPTGVFGGVIQHDLGKQVGNKIQPTGVLSKPPQTLLHAIARLRAEHLITGGKVSSYVEEMLATHPSMKSNFSYLSPRQDQLFEAEYEHVGTAATCQHCDWNKEIKRTSRETNDPRIHYGLIASGNQVIRHELTRDLLAQDLGVLCFEMEAAGLMDNFSCLVIRGIFDYADSHKNKDWQGYAAATAAGYAKDLLSVISMSQVYSTPVAV</sequence>
<dbReference type="InterPro" id="IPR000845">
    <property type="entry name" value="Nucleoside_phosphorylase_d"/>
</dbReference>
<dbReference type="EMBL" id="MLKD01000008">
    <property type="protein sequence ID" value="OQE23720.1"/>
    <property type="molecule type" value="Genomic_DNA"/>
</dbReference>
<dbReference type="PANTHER" id="PTHR46082">
    <property type="entry name" value="ATP/GTP-BINDING PROTEIN-RELATED"/>
    <property type="match status" value="1"/>
</dbReference>
<comment type="caution">
    <text evidence="3">The sequence shown here is derived from an EMBL/GenBank/DDBJ whole genome shotgun (WGS) entry which is preliminary data.</text>
</comment>
<evidence type="ECO:0000256" key="1">
    <source>
        <dbReference type="SAM" id="SignalP"/>
    </source>
</evidence>
<dbReference type="Pfam" id="PF01048">
    <property type="entry name" value="PNP_UDP_1"/>
    <property type="match status" value="1"/>
</dbReference>
<reference evidence="4" key="1">
    <citation type="journal article" date="2017" name="Nat. Microbiol.">
        <title>Global analysis of biosynthetic gene clusters reveals vast potential of secondary metabolite production in Penicillium species.</title>
        <authorList>
            <person name="Nielsen J.C."/>
            <person name="Grijseels S."/>
            <person name="Prigent S."/>
            <person name="Ji B."/>
            <person name="Dainat J."/>
            <person name="Nielsen K.F."/>
            <person name="Frisvad J.C."/>
            <person name="Workman M."/>
            <person name="Nielsen J."/>
        </authorList>
    </citation>
    <scope>NUCLEOTIDE SEQUENCE [LARGE SCALE GENOMIC DNA]</scope>
    <source>
        <strain evidence="4">IBT 24891</strain>
    </source>
</reference>
<dbReference type="Proteomes" id="UP000191285">
    <property type="component" value="Unassembled WGS sequence"/>
</dbReference>
<dbReference type="OrthoDB" id="1577640at2759"/>
<dbReference type="InterPro" id="IPR035994">
    <property type="entry name" value="Nucleoside_phosphorylase_sf"/>
</dbReference>
<dbReference type="GO" id="GO:0003824">
    <property type="term" value="F:catalytic activity"/>
    <property type="evidence" value="ECO:0007669"/>
    <property type="project" value="InterPro"/>
</dbReference>
<feature type="signal peptide" evidence="1">
    <location>
        <begin position="1"/>
        <end position="22"/>
    </location>
</feature>
<keyword evidence="1" id="KW-0732">Signal</keyword>
<dbReference type="AlphaFoldDB" id="A0A1V6TCQ4"/>